<name>A0A2G5SS84_9PELO</name>
<evidence type="ECO:0000256" key="1">
    <source>
        <dbReference type="SAM" id="Phobius"/>
    </source>
</evidence>
<evidence type="ECO:0000313" key="4">
    <source>
        <dbReference type="Proteomes" id="UP000230233"/>
    </source>
</evidence>
<dbReference type="Pfam" id="PF00646">
    <property type="entry name" value="F-box"/>
    <property type="match status" value="1"/>
</dbReference>
<keyword evidence="1" id="KW-1133">Transmembrane helix</keyword>
<dbReference type="EMBL" id="PDUG01000006">
    <property type="protein sequence ID" value="PIC17838.1"/>
    <property type="molecule type" value="Genomic_DNA"/>
</dbReference>
<proteinExistence type="predicted"/>
<dbReference type="AlphaFoldDB" id="A0A2G5SS84"/>
<organism evidence="3 4">
    <name type="scientific">Caenorhabditis nigoni</name>
    <dbReference type="NCBI Taxonomy" id="1611254"/>
    <lineage>
        <taxon>Eukaryota</taxon>
        <taxon>Metazoa</taxon>
        <taxon>Ecdysozoa</taxon>
        <taxon>Nematoda</taxon>
        <taxon>Chromadorea</taxon>
        <taxon>Rhabditida</taxon>
        <taxon>Rhabditina</taxon>
        <taxon>Rhabditomorpha</taxon>
        <taxon>Rhabditoidea</taxon>
        <taxon>Rhabditidae</taxon>
        <taxon>Peloderinae</taxon>
        <taxon>Caenorhabditis</taxon>
    </lineage>
</organism>
<comment type="caution">
    <text evidence="3">The sequence shown here is derived from an EMBL/GenBank/DDBJ whole genome shotgun (WGS) entry which is preliminary data.</text>
</comment>
<feature type="transmembrane region" description="Helical" evidence="1">
    <location>
        <begin position="20"/>
        <end position="38"/>
    </location>
</feature>
<evidence type="ECO:0000313" key="3">
    <source>
        <dbReference type="EMBL" id="PIC17838.1"/>
    </source>
</evidence>
<dbReference type="PANTHER" id="PTHR21503">
    <property type="entry name" value="F-BOX-CONTAINING HYPOTHETICAL PROTEIN C.ELEGANS"/>
    <property type="match status" value="1"/>
</dbReference>
<keyword evidence="4" id="KW-1185">Reference proteome</keyword>
<dbReference type="PANTHER" id="PTHR21503:SF8">
    <property type="entry name" value="F-BOX ASSOCIATED DOMAIN-CONTAINING PROTEIN-RELATED"/>
    <property type="match status" value="1"/>
</dbReference>
<keyword evidence="1" id="KW-0472">Membrane</keyword>
<dbReference type="InterPro" id="IPR001810">
    <property type="entry name" value="F-box_dom"/>
</dbReference>
<sequence>MPLSIALHDYQSCIEIPIHVFLCVSLFLVSLLPIGIWFCCVISDEPTKETIAQQPPIQFFKLLIMAPLPLLKCPLVVLEEIIENLTLTERFNLSVLSKQMNKRLLQLRIGKIEVQSMKITVAKPELQIRLTTAQEEIKFVIFPNKKALIQRGVADYILNYVPVQCYAIQKRNEYFFDAPGPTALKNSVVHKKVANLTKHLSRLSIVKKAEVNFQMNIGIKDFMSSVKNVENFQKVDVLGGRSMMFEEEDIPFVANSKLTTIECKVTQLESIVNTFLKQWIAGNFPHVERIDFERDSYRRMEMTKFFTDVEFTPSVRTNPLGLGIPKRTKHQNTVDIVRKTDNQRATLGYCGNGGYATFEVWTEEDFKDLVIADS</sequence>
<protein>
    <recommendedName>
        <fullName evidence="2">F-box domain-containing protein</fullName>
    </recommendedName>
</protein>
<keyword evidence="1" id="KW-0812">Transmembrane</keyword>
<dbReference type="Proteomes" id="UP000230233">
    <property type="component" value="Chromosome X"/>
</dbReference>
<feature type="domain" description="F-box" evidence="2">
    <location>
        <begin position="70"/>
        <end position="102"/>
    </location>
</feature>
<reference evidence="4" key="1">
    <citation type="submission" date="2017-10" db="EMBL/GenBank/DDBJ databases">
        <title>Rapid genome shrinkage in a self-fertile nematode reveals novel sperm competition proteins.</title>
        <authorList>
            <person name="Yin D."/>
            <person name="Schwarz E.M."/>
            <person name="Thomas C.G."/>
            <person name="Felde R.L."/>
            <person name="Korf I.F."/>
            <person name="Cutter A.D."/>
            <person name="Schartner C.M."/>
            <person name="Ralston E.J."/>
            <person name="Meyer B.J."/>
            <person name="Haag E.S."/>
        </authorList>
    </citation>
    <scope>NUCLEOTIDE SEQUENCE [LARGE SCALE GENOMIC DNA]</scope>
    <source>
        <strain evidence="4">JU1422</strain>
    </source>
</reference>
<gene>
    <name evidence="3" type="primary">Cnig_chr_X.g23937</name>
    <name evidence="3" type="ORF">B9Z55_023937</name>
</gene>
<evidence type="ECO:0000259" key="2">
    <source>
        <dbReference type="Pfam" id="PF00646"/>
    </source>
</evidence>
<accession>A0A2G5SS84</accession>